<organism evidence="3 5">
    <name type="scientific">Roseovarius indicus</name>
    <dbReference type="NCBI Taxonomy" id="540747"/>
    <lineage>
        <taxon>Bacteria</taxon>
        <taxon>Pseudomonadati</taxon>
        <taxon>Pseudomonadota</taxon>
        <taxon>Alphaproteobacteria</taxon>
        <taxon>Rhodobacterales</taxon>
        <taxon>Roseobacteraceae</taxon>
        <taxon>Roseovarius</taxon>
    </lineage>
</organism>
<reference evidence="4 6" key="2">
    <citation type="submission" date="2018-08" db="EMBL/GenBank/DDBJ databases">
        <title>Genetic Globetrotter - A new plasmid hitch-hiking vast phylogenetic and geographic distances.</title>
        <authorList>
            <person name="Vollmers J."/>
            <person name="Petersen J."/>
        </authorList>
    </citation>
    <scope>NUCLEOTIDE SEQUENCE [LARGE SCALE GENOMIC DNA]</scope>
    <source>
        <strain evidence="4 6">DSM 26383</strain>
    </source>
</reference>
<dbReference type="PATRIC" id="fig|540747.5.peg.5058"/>
<dbReference type="RefSeq" id="WP_057816074.1">
    <property type="nucleotide sequence ID" value="NZ_CP031598.1"/>
</dbReference>
<dbReference type="EMBL" id="CP031598">
    <property type="protein sequence ID" value="QEW27171.1"/>
    <property type="molecule type" value="Genomic_DNA"/>
</dbReference>
<dbReference type="Proteomes" id="UP000325785">
    <property type="component" value="Chromosome"/>
</dbReference>
<evidence type="ECO:0000313" key="5">
    <source>
        <dbReference type="Proteomes" id="UP000051401"/>
    </source>
</evidence>
<keyword evidence="2" id="KW-0812">Transmembrane</keyword>
<dbReference type="KEGG" id="rid:RIdsm_02981"/>
<keyword evidence="5" id="KW-1185">Reference proteome</keyword>
<proteinExistence type="predicted"/>
<dbReference type="EMBL" id="LAXI01000005">
    <property type="protein sequence ID" value="KRS18007.1"/>
    <property type="molecule type" value="Genomic_DNA"/>
</dbReference>
<dbReference type="AlphaFoldDB" id="A0A0T5P9I9"/>
<name>A0A0T5P9I9_9RHOB</name>
<keyword evidence="2" id="KW-0472">Membrane</keyword>
<feature type="compositionally biased region" description="Basic and acidic residues" evidence="1">
    <location>
        <begin position="63"/>
        <end position="87"/>
    </location>
</feature>
<evidence type="ECO:0000313" key="3">
    <source>
        <dbReference type="EMBL" id="KRS18007.1"/>
    </source>
</evidence>
<evidence type="ECO:0000313" key="6">
    <source>
        <dbReference type="Proteomes" id="UP000325785"/>
    </source>
</evidence>
<feature type="compositionally biased region" description="Low complexity" evidence="1">
    <location>
        <begin position="38"/>
        <end position="50"/>
    </location>
</feature>
<feature type="compositionally biased region" description="Basic and acidic residues" evidence="1">
    <location>
        <begin position="27"/>
        <end position="37"/>
    </location>
</feature>
<dbReference type="STRING" id="540747.SAMN04488031_101364"/>
<keyword evidence="2" id="KW-1133">Transmembrane helix</keyword>
<feature type="compositionally biased region" description="Basic and acidic residues" evidence="1">
    <location>
        <begin position="1"/>
        <end position="20"/>
    </location>
</feature>
<dbReference type="Proteomes" id="UP000051401">
    <property type="component" value="Unassembled WGS sequence"/>
</dbReference>
<evidence type="ECO:0000256" key="2">
    <source>
        <dbReference type="SAM" id="Phobius"/>
    </source>
</evidence>
<feature type="transmembrane region" description="Helical" evidence="2">
    <location>
        <begin position="99"/>
        <end position="120"/>
    </location>
</feature>
<protein>
    <submittedName>
        <fullName evidence="3">Uncharacterized protein</fullName>
    </submittedName>
</protein>
<gene>
    <name evidence="4" type="ORF">RIdsm_02981</name>
    <name evidence="3" type="ORF">XM52_10665</name>
</gene>
<reference evidence="3 5" key="1">
    <citation type="submission" date="2015-04" db="EMBL/GenBank/DDBJ databases">
        <title>The draft genome sequence of Roseovarius indicus B108T.</title>
        <authorList>
            <person name="Li G."/>
            <person name="Lai Q."/>
            <person name="Shao Z."/>
            <person name="Yan P."/>
        </authorList>
    </citation>
    <scope>NUCLEOTIDE SEQUENCE [LARGE SCALE GENOMIC DNA]</scope>
    <source>
        <strain evidence="3 5">B108</strain>
    </source>
</reference>
<evidence type="ECO:0000256" key="1">
    <source>
        <dbReference type="SAM" id="MobiDB-lite"/>
    </source>
</evidence>
<feature type="region of interest" description="Disordered" evidence="1">
    <location>
        <begin position="1"/>
        <end position="97"/>
    </location>
</feature>
<evidence type="ECO:0000313" key="4">
    <source>
        <dbReference type="EMBL" id="QEW27171.1"/>
    </source>
</evidence>
<sequence length="121" mass="12518">MTDDTRQDSDADARSARKDSAAAGAARLRDHIDRGGAADKAAAWDPAAAPLGTDDEAAGAPPTREEVAVAEDAERHRAAPADHKPGPGDRQGARRRPGVMTVMVLVVSIILAVLLIYGGLS</sequence>
<accession>A0A0T5P9I9</accession>